<dbReference type="EMBL" id="CP048000">
    <property type="protein sequence ID" value="QHQ63464.1"/>
    <property type="molecule type" value="Genomic_DNA"/>
</dbReference>
<organism evidence="2 3">
    <name type="scientific">Anaerocolumna sedimenticola</name>
    <dbReference type="NCBI Taxonomy" id="2696063"/>
    <lineage>
        <taxon>Bacteria</taxon>
        <taxon>Bacillati</taxon>
        <taxon>Bacillota</taxon>
        <taxon>Clostridia</taxon>
        <taxon>Lachnospirales</taxon>
        <taxon>Lachnospiraceae</taxon>
        <taxon>Anaerocolumna</taxon>
    </lineage>
</organism>
<keyword evidence="3" id="KW-1185">Reference proteome</keyword>
<dbReference type="Proteomes" id="UP000464314">
    <property type="component" value="Chromosome"/>
</dbReference>
<reference evidence="2 3" key="1">
    <citation type="submission" date="2020-01" db="EMBL/GenBank/DDBJ databases">
        <title>Genome analysis of Anaerocolumna sp. CBA3638.</title>
        <authorList>
            <person name="Kim J."/>
            <person name="Roh S.W."/>
        </authorList>
    </citation>
    <scope>NUCLEOTIDE SEQUENCE [LARGE SCALE GENOMIC DNA]</scope>
    <source>
        <strain evidence="2 3">CBA3638</strain>
    </source>
</reference>
<dbReference type="RefSeq" id="WP_161840276.1">
    <property type="nucleotide sequence ID" value="NZ_CP048000.1"/>
</dbReference>
<dbReference type="InterPro" id="IPR041427">
    <property type="entry name" value="AbiJ-NTD3"/>
</dbReference>
<dbReference type="KEGG" id="anr:Ana3638_24025"/>
<name>A0A6P1TR97_9FIRM</name>
<sequence>MKNSNIIRNKVVEYLKRNSALDLPSICERLKIPCNNELDPMHSKAIYLKSGINKMLDSEILELIKKIIEDSDCPELLEMIDRYLEVELFDITTVTRRKIINWLSEQNDLEGEIRIDKFLNRIWDLKNMVSIYGEANREEDILRHMVNNDDLSYKDLFEDVLKVIYVSDSTFIRFLEELVYPDIHEEKRQKEYVDALNSYLKNDGYNLINTNHVSGKPIYNLQKSLRGVSNEIKNIIFAGIGGKPDIVIDDSLSNTIKLVDNGANCLIYNQPILAHGLCWRELVEWWSSKNYSEEIGNTLFKRLIESMDSNPEKNFMWVYYTFIIKKKPELPALIPQVYCHYDPKSANMRNGAAYVHQRMDFLMLFSDRERVVIEIDGKQHYSEENIASPKLYADMVEDDRKLKLYGYNVFRFGGYEFLKEQRPKEKILNFFEDLFKQYGITI</sequence>
<accession>A0A6P1TR97</accession>
<evidence type="ECO:0000313" key="2">
    <source>
        <dbReference type="EMBL" id="QHQ63464.1"/>
    </source>
</evidence>
<proteinExistence type="predicted"/>
<dbReference type="AlphaFoldDB" id="A0A6P1TR97"/>
<evidence type="ECO:0000313" key="3">
    <source>
        <dbReference type="Proteomes" id="UP000464314"/>
    </source>
</evidence>
<feature type="domain" description="AbiJ-NTD3" evidence="1">
    <location>
        <begin position="91"/>
        <end position="251"/>
    </location>
</feature>
<dbReference type="Pfam" id="PF18860">
    <property type="entry name" value="AbiJ_NTD3"/>
    <property type="match status" value="1"/>
</dbReference>
<protein>
    <recommendedName>
        <fullName evidence="1">AbiJ-NTD3 domain-containing protein</fullName>
    </recommendedName>
</protein>
<gene>
    <name evidence="2" type="ORF">Ana3638_24025</name>
</gene>
<evidence type="ECO:0000259" key="1">
    <source>
        <dbReference type="Pfam" id="PF18860"/>
    </source>
</evidence>